<dbReference type="InterPro" id="IPR001900">
    <property type="entry name" value="RNase_II/R"/>
</dbReference>
<reference evidence="2 3" key="1">
    <citation type="submission" date="2021-08" db="EMBL/GenBank/DDBJ databases">
        <title>Draft Genome Sequence of Phanerochaete sordida strain YK-624.</title>
        <authorList>
            <person name="Mori T."/>
            <person name="Dohra H."/>
            <person name="Suzuki T."/>
            <person name="Kawagishi H."/>
            <person name="Hirai H."/>
        </authorList>
    </citation>
    <scope>NUCLEOTIDE SEQUENCE [LARGE SCALE GENOMIC DNA]</scope>
    <source>
        <strain evidence="2 3">YK-624</strain>
    </source>
</reference>
<accession>A0A9P3GGY0</accession>
<dbReference type="GO" id="GO:0000175">
    <property type="term" value="F:3'-5'-RNA exonuclease activity"/>
    <property type="evidence" value="ECO:0007669"/>
    <property type="project" value="TreeGrafter"/>
</dbReference>
<dbReference type="EMBL" id="BPQB01000043">
    <property type="protein sequence ID" value="GJE94775.1"/>
    <property type="molecule type" value="Genomic_DNA"/>
</dbReference>
<dbReference type="GO" id="GO:0006402">
    <property type="term" value="P:mRNA catabolic process"/>
    <property type="evidence" value="ECO:0007669"/>
    <property type="project" value="TreeGrafter"/>
</dbReference>
<keyword evidence="3" id="KW-1185">Reference proteome</keyword>
<dbReference type="SMART" id="SM00955">
    <property type="entry name" value="RNB"/>
    <property type="match status" value="1"/>
</dbReference>
<evidence type="ECO:0000313" key="3">
    <source>
        <dbReference type="Proteomes" id="UP000703269"/>
    </source>
</evidence>
<evidence type="ECO:0000259" key="1">
    <source>
        <dbReference type="SMART" id="SM00955"/>
    </source>
</evidence>
<dbReference type="AlphaFoldDB" id="A0A9P3GGY0"/>
<dbReference type="InterPro" id="IPR050180">
    <property type="entry name" value="RNR_Ribonuclease"/>
</dbReference>
<proteinExistence type="predicted"/>
<dbReference type="InterPro" id="IPR012340">
    <property type="entry name" value="NA-bd_OB-fold"/>
</dbReference>
<dbReference type="Proteomes" id="UP000703269">
    <property type="component" value="Unassembled WGS sequence"/>
</dbReference>
<evidence type="ECO:0000313" key="2">
    <source>
        <dbReference type="EMBL" id="GJE94775.1"/>
    </source>
</evidence>
<protein>
    <submittedName>
        <fullName evidence="2">RNB domain-containing protein</fullName>
    </submittedName>
</protein>
<comment type="caution">
    <text evidence="2">The sequence shown here is derived from an EMBL/GenBank/DDBJ whole genome shotgun (WGS) entry which is preliminary data.</text>
</comment>
<dbReference type="PANTHER" id="PTHR23355:SF65">
    <property type="entry name" value="EXORIBONUCLEASE CYT-4, PUTATIVE (AFU_ORTHOLOGUE AFUA_7G01550)-RELATED"/>
    <property type="match status" value="1"/>
</dbReference>
<organism evidence="2 3">
    <name type="scientific">Phanerochaete sordida</name>
    <dbReference type="NCBI Taxonomy" id="48140"/>
    <lineage>
        <taxon>Eukaryota</taxon>
        <taxon>Fungi</taxon>
        <taxon>Dikarya</taxon>
        <taxon>Basidiomycota</taxon>
        <taxon>Agaricomycotina</taxon>
        <taxon>Agaricomycetes</taxon>
        <taxon>Polyporales</taxon>
        <taxon>Phanerochaetaceae</taxon>
        <taxon>Phanerochaete</taxon>
    </lineage>
</organism>
<dbReference type="PANTHER" id="PTHR23355">
    <property type="entry name" value="RIBONUCLEASE"/>
    <property type="match status" value="1"/>
</dbReference>
<dbReference type="OrthoDB" id="2285229at2759"/>
<dbReference type="GO" id="GO:0000932">
    <property type="term" value="C:P-body"/>
    <property type="evidence" value="ECO:0007669"/>
    <property type="project" value="TreeGrafter"/>
</dbReference>
<gene>
    <name evidence="2" type="ORF">PsYK624_109470</name>
</gene>
<name>A0A9P3GGY0_9APHY</name>
<feature type="domain" description="RNB" evidence="1">
    <location>
        <begin position="421"/>
        <end position="772"/>
    </location>
</feature>
<sequence length="906" mass="100867">MRRQESRKLERLPSEPVRVLNDLVKTHKKATQNPKSMPDYKGLEASATSAMATQTKLQFFQDAADEDDADAVASATRHQHLAPGTFVEVRRNSVASHGVILRSEDAQSGSFVTSLSSTGEVWSHVYQDIMFAVPRLVNRPTVAMAIGALSEDGAVQGMDDSPKTIAARVAILKEIRAVEKEVETNYHRITLKIHRVLETAPWANSSDWTAIATEDLVRAIGEKGTVAHLCVHKFLMATHERFIAYSTNFLTAQRFWVRPRQLTEDLEEVTKMLSLRAPALESFYAKAKQRLAAYQERPASSPAVRVDTSTAFTPEEQTILRVLRDFVRTSRSIQKDTYVVPVATIIKRMDLTDKKIDHAFVHNLLIQLGVVTPWDDPIVQERKLLLIPSAKTIAPPPTSTSSGSNLSPEEYYPHDIAEHVRHDFKDLPAFVIDDEGAQELDDAVSVEPIPSEPGSHWLHVHIADPTLKIHPNHFIAREARYRYTTAYDVHNTEPMIPSSFMYDGLSLGTNMQKGLPEHVLTFSSKVTAEGAITDYKVQAGLLRNVHIVRYDEVDRLMGLPPRPPAYPFEPPKNKSLSQEPHALAPAQVQQLRALHDVSSRLIKSRVAAGKFAFGTPSAQISMHPQPPPPNPKDWTHPSIFEGFPQLKYTVDGTADYGARQMVSEAMKAACRVASRFCRDHDLPAVRRTSGAPSGTDDALAQMLSLRSPDGHVDLQDVLRLGLTFPAAVNELSAKGHWILDVPDGEGYVRVTSPLRRYADLVTHWQIKHALAAGGAPRQPLFSTAWLAAFAAEMTEKEAALRTLERRHRTFWALRYIDRWRADPRNAGRPSALDTMHALAIRSTNADNMTRLTKTRVLVPELGVPAFLEMSSAELAQRPAAGERVPVKFGSIRLGTKPELLVHLRKD</sequence>
<dbReference type="SUPFAM" id="SSF50249">
    <property type="entry name" value="Nucleic acid-binding proteins"/>
    <property type="match status" value="1"/>
</dbReference>
<dbReference type="Pfam" id="PF00773">
    <property type="entry name" value="RNB"/>
    <property type="match status" value="1"/>
</dbReference>
<dbReference type="GO" id="GO:0003723">
    <property type="term" value="F:RNA binding"/>
    <property type="evidence" value="ECO:0007669"/>
    <property type="project" value="InterPro"/>
</dbReference>